<dbReference type="InterPro" id="IPR036259">
    <property type="entry name" value="MFS_trans_sf"/>
</dbReference>
<keyword evidence="9" id="KW-1185">Reference proteome</keyword>
<evidence type="ECO:0000256" key="5">
    <source>
        <dbReference type="ARBA" id="ARBA00023136"/>
    </source>
</evidence>
<feature type="transmembrane region" description="Helical" evidence="6">
    <location>
        <begin position="259"/>
        <end position="277"/>
    </location>
</feature>
<dbReference type="Gene3D" id="1.20.1250.20">
    <property type="entry name" value="MFS general substrate transporter like domains"/>
    <property type="match status" value="1"/>
</dbReference>
<dbReference type="PANTHER" id="PTHR23505">
    <property type="entry name" value="SPINSTER"/>
    <property type="match status" value="1"/>
</dbReference>
<evidence type="ECO:0000256" key="2">
    <source>
        <dbReference type="ARBA" id="ARBA00022448"/>
    </source>
</evidence>
<evidence type="ECO:0000256" key="6">
    <source>
        <dbReference type="SAM" id="Phobius"/>
    </source>
</evidence>
<comment type="subcellular location">
    <subcellularLocation>
        <location evidence="1">Membrane</location>
        <topology evidence="1">Multi-pass membrane protein</topology>
    </subcellularLocation>
</comment>
<feature type="transmembrane region" description="Helical" evidence="6">
    <location>
        <begin position="12"/>
        <end position="35"/>
    </location>
</feature>
<reference evidence="8 9" key="1">
    <citation type="submission" date="2019-12" db="EMBL/GenBank/DDBJ databases">
        <title>Genomic-based taxomic classification of the family Erythrobacteraceae.</title>
        <authorList>
            <person name="Xu L."/>
        </authorList>
    </citation>
    <scope>NUCLEOTIDE SEQUENCE [LARGE SCALE GENOMIC DNA]</scope>
    <source>
        <strain evidence="8 9">LMG 29518</strain>
    </source>
</reference>
<name>A0A6I4T3F0_9SPHN</name>
<dbReference type="CDD" id="cd17328">
    <property type="entry name" value="MFS_spinster_like"/>
    <property type="match status" value="1"/>
</dbReference>
<dbReference type="Proteomes" id="UP000438476">
    <property type="component" value="Unassembled WGS sequence"/>
</dbReference>
<feature type="transmembrane region" description="Helical" evidence="6">
    <location>
        <begin position="138"/>
        <end position="160"/>
    </location>
</feature>
<feature type="transmembrane region" description="Helical" evidence="6">
    <location>
        <begin position="289"/>
        <end position="309"/>
    </location>
</feature>
<dbReference type="AlphaFoldDB" id="A0A6I4T3F0"/>
<evidence type="ECO:0000256" key="1">
    <source>
        <dbReference type="ARBA" id="ARBA00004141"/>
    </source>
</evidence>
<dbReference type="PANTHER" id="PTHR23505:SF79">
    <property type="entry name" value="PROTEIN SPINSTER"/>
    <property type="match status" value="1"/>
</dbReference>
<feature type="transmembrane region" description="Helical" evidence="6">
    <location>
        <begin position="166"/>
        <end position="188"/>
    </location>
</feature>
<dbReference type="RefSeq" id="WP_160735831.1">
    <property type="nucleotide sequence ID" value="NZ_WTYT01000002.1"/>
</dbReference>
<feature type="transmembrane region" description="Helical" evidence="6">
    <location>
        <begin position="224"/>
        <end position="247"/>
    </location>
</feature>
<dbReference type="EMBL" id="WTYT01000002">
    <property type="protein sequence ID" value="MXO65437.1"/>
    <property type="molecule type" value="Genomic_DNA"/>
</dbReference>
<feature type="transmembrane region" description="Helical" evidence="6">
    <location>
        <begin position="354"/>
        <end position="375"/>
    </location>
</feature>
<comment type="caution">
    <text evidence="8">The sequence shown here is derived from an EMBL/GenBank/DDBJ whole genome shotgun (WGS) entry which is preliminary data.</text>
</comment>
<feature type="transmembrane region" description="Helical" evidence="6">
    <location>
        <begin position="80"/>
        <end position="99"/>
    </location>
</feature>
<dbReference type="Pfam" id="PF07690">
    <property type="entry name" value="MFS_1"/>
    <property type="match status" value="1"/>
</dbReference>
<gene>
    <name evidence="8" type="ORF">GRI91_06695</name>
</gene>
<proteinExistence type="predicted"/>
<feature type="domain" description="Major facilitator superfamily (MFS) profile" evidence="7">
    <location>
        <begin position="13"/>
        <end position="416"/>
    </location>
</feature>
<protein>
    <submittedName>
        <fullName evidence="8">MFS transporter</fullName>
    </submittedName>
</protein>
<dbReference type="InterPro" id="IPR044770">
    <property type="entry name" value="MFS_spinster-like"/>
</dbReference>
<evidence type="ECO:0000313" key="8">
    <source>
        <dbReference type="EMBL" id="MXO65437.1"/>
    </source>
</evidence>
<organism evidence="8 9">
    <name type="scientific">Altericroceibacterium endophyticum</name>
    <dbReference type="NCBI Taxonomy" id="1808508"/>
    <lineage>
        <taxon>Bacteria</taxon>
        <taxon>Pseudomonadati</taxon>
        <taxon>Pseudomonadota</taxon>
        <taxon>Alphaproteobacteria</taxon>
        <taxon>Sphingomonadales</taxon>
        <taxon>Erythrobacteraceae</taxon>
        <taxon>Altericroceibacterium</taxon>
    </lineage>
</organism>
<dbReference type="InterPro" id="IPR011701">
    <property type="entry name" value="MFS"/>
</dbReference>
<feature type="transmembrane region" description="Helical" evidence="6">
    <location>
        <begin position="390"/>
        <end position="411"/>
    </location>
</feature>
<evidence type="ECO:0000313" key="9">
    <source>
        <dbReference type="Proteomes" id="UP000438476"/>
    </source>
</evidence>
<dbReference type="GO" id="GO:0016020">
    <property type="term" value="C:membrane"/>
    <property type="evidence" value="ECO:0007669"/>
    <property type="project" value="UniProtKB-SubCell"/>
</dbReference>
<evidence type="ECO:0000259" key="7">
    <source>
        <dbReference type="PROSITE" id="PS50850"/>
    </source>
</evidence>
<evidence type="ECO:0000256" key="3">
    <source>
        <dbReference type="ARBA" id="ARBA00022692"/>
    </source>
</evidence>
<dbReference type="OrthoDB" id="7400989at2"/>
<sequence>MGLSTRRGSPWLALIVLTGISAVGFIDRIVLNVLAEPIKLEFGLSDTQLGLLTGLAFAVLNVGLGIFVARVAERRRRMSLIALGTVLWSLATAACGFVSSWVQLLFARIGVGVGEAVGLPATQSVVSDYFPPERRATAMSVLLLAPPIGAFIGSAGGAWIAQYYGWRSAFIAAAIPGILLAAFAYLFVSEPLRGQFDREGGDDHVPPISAVAKRFLGLGSARNMLIGSTLASLVGFGLNAFVAVLLLRKFGFSLLEAGVYSGLLASFPGAISVFFGGRLADHFGKTHPSAYALVPGICLLLSAPLYIVAISSENVAVLLSVMCVAALFQYAYLGVTYGTLHNLLHPRMRATGSALLSALYGLLGQGIGPVVIGAISDQFIARGFDGGTSIARAMAITAGLYLIAGAFYCLAARHLKGDFEKVQNM</sequence>
<keyword evidence="5 6" id="KW-0472">Membrane</keyword>
<feature type="transmembrane region" description="Helical" evidence="6">
    <location>
        <begin position="47"/>
        <end position="68"/>
    </location>
</feature>
<dbReference type="PROSITE" id="PS50850">
    <property type="entry name" value="MFS"/>
    <property type="match status" value="1"/>
</dbReference>
<evidence type="ECO:0000256" key="4">
    <source>
        <dbReference type="ARBA" id="ARBA00022989"/>
    </source>
</evidence>
<feature type="transmembrane region" description="Helical" evidence="6">
    <location>
        <begin position="315"/>
        <end position="333"/>
    </location>
</feature>
<keyword evidence="4 6" id="KW-1133">Transmembrane helix</keyword>
<dbReference type="GO" id="GO:0022857">
    <property type="term" value="F:transmembrane transporter activity"/>
    <property type="evidence" value="ECO:0007669"/>
    <property type="project" value="InterPro"/>
</dbReference>
<keyword evidence="3 6" id="KW-0812">Transmembrane</keyword>
<keyword evidence="2" id="KW-0813">Transport</keyword>
<accession>A0A6I4T3F0</accession>
<dbReference type="SUPFAM" id="SSF103473">
    <property type="entry name" value="MFS general substrate transporter"/>
    <property type="match status" value="1"/>
</dbReference>
<dbReference type="InterPro" id="IPR020846">
    <property type="entry name" value="MFS_dom"/>
</dbReference>